<comment type="caution">
    <text evidence="13">The sequence shown here is derived from an EMBL/GenBank/DDBJ whole genome shotgun (WGS) entry which is preliminary data.</text>
</comment>
<dbReference type="InterPro" id="IPR010104">
    <property type="entry name" value="TonB_rcpt_bac"/>
</dbReference>
<evidence type="ECO:0000313" key="14">
    <source>
        <dbReference type="Proteomes" id="UP000228621"/>
    </source>
</evidence>
<evidence type="ECO:0000256" key="7">
    <source>
        <dbReference type="ARBA" id="ARBA00023237"/>
    </source>
</evidence>
<feature type="chain" id="PRO_5012811314" evidence="10">
    <location>
        <begin position="30"/>
        <end position="929"/>
    </location>
</feature>
<dbReference type="Gene3D" id="2.60.40.1120">
    <property type="entry name" value="Carboxypeptidase-like, regulatory domain"/>
    <property type="match status" value="1"/>
</dbReference>
<dbReference type="PANTHER" id="PTHR40980:SF4">
    <property type="entry name" value="TONB-DEPENDENT RECEPTOR-LIKE BETA-BARREL DOMAIN-CONTAINING PROTEIN"/>
    <property type="match status" value="1"/>
</dbReference>
<dbReference type="InterPro" id="IPR012910">
    <property type="entry name" value="Plug_dom"/>
</dbReference>
<dbReference type="PANTHER" id="PTHR40980">
    <property type="entry name" value="PLUG DOMAIN-CONTAINING PROTEIN"/>
    <property type="match status" value="1"/>
</dbReference>
<protein>
    <submittedName>
        <fullName evidence="13">TonB-dependent receptor</fullName>
    </submittedName>
</protein>
<reference evidence="14" key="1">
    <citation type="journal article" date="2019" name="Genome Announc.">
        <title>Draft Genome Sequence of Pseudoalteromonas piscicida Strain 36Y ROTHPW, an Hypersaline Seawater Isolate from the South Coast of Sonora, Mexico.</title>
        <authorList>
            <person name="Sanchez-Diaz R."/>
            <person name="Molina-Garza Z.J."/>
            <person name="Cruz-Suarez L.E."/>
            <person name="Selvin J."/>
            <person name="Kiran G.S."/>
            <person name="Ibarra-Gamez J.C."/>
            <person name="Gomez-Gil B."/>
            <person name="Galaviz-Silva L."/>
        </authorList>
    </citation>
    <scope>NUCLEOTIDE SEQUENCE [LARGE SCALE GENOMIC DNA]</scope>
    <source>
        <strain evidence="14">36Y_RITHPW</strain>
    </source>
</reference>
<accession>A0A2A5JUH6</accession>
<dbReference type="CDD" id="cd01347">
    <property type="entry name" value="ligand_gated_channel"/>
    <property type="match status" value="1"/>
</dbReference>
<evidence type="ECO:0000256" key="9">
    <source>
        <dbReference type="RuleBase" id="RU003357"/>
    </source>
</evidence>
<gene>
    <name evidence="13" type="ORF">CEX98_03930</name>
</gene>
<dbReference type="GO" id="GO:0030246">
    <property type="term" value="F:carbohydrate binding"/>
    <property type="evidence" value="ECO:0007669"/>
    <property type="project" value="InterPro"/>
</dbReference>
<dbReference type="GO" id="GO:0009279">
    <property type="term" value="C:cell outer membrane"/>
    <property type="evidence" value="ECO:0007669"/>
    <property type="project" value="UniProtKB-SubCell"/>
</dbReference>
<keyword evidence="2 8" id="KW-0813">Transport</keyword>
<proteinExistence type="inferred from homology"/>
<sequence>MKKNLPTSFTLSAVAMICAGLTLSSAANANTLTGQVSSVSQQSHFQGAKVVIKELDRTLISERDGRFIATNVPAGNYTLEVSYLGAETVTKKVTITDNQVTNVQVQLGSQSGQMDDIIVVGQRAGQAGALNRQKNALSLKSIVSADSIGQLPDQNAAEALQRLPGLSIQRDQGEGRFVAIRGIDPNLNNVTINGANVPSPEAGVRSVAMDVIPSELVQSLEVSKTVTPDMDASAVGGSIEVKSLSAFDREGQSYSVTLQASHNEQVSETSPKASFSFTDIYTAGKELEVGVATAVSWFEREFGSHNMETDGGWMELEMDGVNSNEEVSFFGAEEMEQRHYGITRERLGAALNLDVHHKGFNKYYLRTLYSKFSDDEFRQRNEYKFDKGDVFASELSQNSAYFSGAEMDRDTKDRYEEQSILSVVLGGENLVRDWFIEYSIGYSKSDESEPNRLDTSFTGEDFALGYVLEGKTPTLSADEASQQLSNFEIDEIVWENNLSEDENTSFRLDLTKDFILLGHNAQFKFGGKYADREKFNRVDAKLYDGGFDELTAQDFAANEPEYDLGAFGPGLSRGQIRDYFYSTRNALELNQLETDIETQGQSYISEETVTALYAMLTVDIDKLNVIAGFRYEDTDYATSGNRVELINDEVNDVERVEINQWQVEDSYDHLLPNLTLRYEISDKLITRFAYTQTLARPSFEDAAAFQIIETETTEDEGEVEIERKAEVGNPDLDPYKSTNYDFSVEYYPGAIGVLSAGVFHKNIDNFIAKAEVQDNGQWQGYKEVIQSVNGGAAELTGVELAYTKNFKNGLMFSANGTFIDADDNLPNQSDTVGNLMFGYENNQISARLSASYKSKSFLFEENKQRVFQDDHLQLDLSMKYFYTEHTQLYFNAINLTDEPMSIYQGDTRYNYQYETYGRSFELGVTVTSF</sequence>
<evidence type="ECO:0000256" key="4">
    <source>
        <dbReference type="ARBA" id="ARBA00022692"/>
    </source>
</evidence>
<keyword evidence="5 9" id="KW-0798">TonB box</keyword>
<dbReference type="InterPro" id="IPR000531">
    <property type="entry name" value="Beta-barrel_TonB"/>
</dbReference>
<dbReference type="InterPro" id="IPR037066">
    <property type="entry name" value="Plug_dom_sf"/>
</dbReference>
<evidence type="ECO:0000256" key="2">
    <source>
        <dbReference type="ARBA" id="ARBA00022448"/>
    </source>
</evidence>
<evidence type="ECO:0000256" key="3">
    <source>
        <dbReference type="ARBA" id="ARBA00022452"/>
    </source>
</evidence>
<evidence type="ECO:0000256" key="1">
    <source>
        <dbReference type="ARBA" id="ARBA00004571"/>
    </source>
</evidence>
<evidence type="ECO:0000256" key="8">
    <source>
        <dbReference type="PROSITE-ProRule" id="PRU01360"/>
    </source>
</evidence>
<feature type="signal peptide" evidence="10">
    <location>
        <begin position="1"/>
        <end position="29"/>
    </location>
</feature>
<dbReference type="SUPFAM" id="SSF56935">
    <property type="entry name" value="Porins"/>
    <property type="match status" value="1"/>
</dbReference>
<keyword evidence="4 8" id="KW-0812">Transmembrane</keyword>
<evidence type="ECO:0000256" key="6">
    <source>
        <dbReference type="ARBA" id="ARBA00023136"/>
    </source>
</evidence>
<dbReference type="InterPro" id="IPR013784">
    <property type="entry name" value="Carb-bd-like_fold"/>
</dbReference>
<dbReference type="PROSITE" id="PS52016">
    <property type="entry name" value="TONB_DEPENDENT_REC_3"/>
    <property type="match status" value="1"/>
</dbReference>
<dbReference type="EMBL" id="NKHF01000018">
    <property type="protein sequence ID" value="PCK33060.1"/>
    <property type="molecule type" value="Genomic_DNA"/>
</dbReference>
<dbReference type="OrthoDB" id="8727862at2"/>
<dbReference type="Gene3D" id="2.40.170.20">
    <property type="entry name" value="TonB-dependent receptor, beta-barrel domain"/>
    <property type="match status" value="1"/>
</dbReference>
<name>A0A2A5JUH6_PSEO7</name>
<feature type="domain" description="TonB-dependent receptor-like beta-barrel" evidence="11">
    <location>
        <begin position="451"/>
        <end position="895"/>
    </location>
</feature>
<dbReference type="Pfam" id="PF13715">
    <property type="entry name" value="CarbopepD_reg_2"/>
    <property type="match status" value="1"/>
</dbReference>
<keyword evidence="7 8" id="KW-0998">Cell outer membrane</keyword>
<dbReference type="Pfam" id="PF07715">
    <property type="entry name" value="Plug"/>
    <property type="match status" value="1"/>
</dbReference>
<comment type="subcellular location">
    <subcellularLocation>
        <location evidence="1 8">Cell outer membrane</location>
        <topology evidence="1 8">Multi-pass membrane protein</topology>
    </subcellularLocation>
</comment>
<dbReference type="InterPro" id="IPR039426">
    <property type="entry name" value="TonB-dep_rcpt-like"/>
</dbReference>
<dbReference type="RefSeq" id="WP_099640819.1">
    <property type="nucleotide sequence ID" value="NZ_NKHF01000018.1"/>
</dbReference>
<dbReference type="NCBIfam" id="TIGR01782">
    <property type="entry name" value="TonB-Xanth-Caul"/>
    <property type="match status" value="1"/>
</dbReference>
<evidence type="ECO:0000256" key="5">
    <source>
        <dbReference type="ARBA" id="ARBA00023077"/>
    </source>
</evidence>
<dbReference type="Proteomes" id="UP000228621">
    <property type="component" value="Unassembled WGS sequence"/>
</dbReference>
<keyword evidence="6 8" id="KW-0472">Membrane</keyword>
<organism evidence="13 14">
    <name type="scientific">Pseudoalteromonas piscicida</name>
    <dbReference type="NCBI Taxonomy" id="43662"/>
    <lineage>
        <taxon>Bacteria</taxon>
        <taxon>Pseudomonadati</taxon>
        <taxon>Pseudomonadota</taxon>
        <taxon>Gammaproteobacteria</taxon>
        <taxon>Alteromonadales</taxon>
        <taxon>Pseudoalteromonadaceae</taxon>
        <taxon>Pseudoalteromonas</taxon>
    </lineage>
</organism>
<dbReference type="Pfam" id="PF00593">
    <property type="entry name" value="TonB_dep_Rec_b-barrel"/>
    <property type="match status" value="1"/>
</dbReference>
<dbReference type="SUPFAM" id="SSF49452">
    <property type="entry name" value="Starch-binding domain-like"/>
    <property type="match status" value="1"/>
</dbReference>
<keyword evidence="13" id="KW-0675">Receptor</keyword>
<keyword evidence="10" id="KW-0732">Signal</keyword>
<comment type="similarity">
    <text evidence="8 9">Belongs to the TonB-dependent receptor family.</text>
</comment>
<dbReference type="Gene3D" id="2.170.130.10">
    <property type="entry name" value="TonB-dependent receptor, plug domain"/>
    <property type="match status" value="1"/>
</dbReference>
<keyword evidence="14" id="KW-1185">Reference proteome</keyword>
<keyword evidence="3 8" id="KW-1134">Transmembrane beta strand</keyword>
<feature type="domain" description="TonB-dependent receptor plug" evidence="12">
    <location>
        <begin position="140"/>
        <end position="237"/>
    </location>
</feature>
<dbReference type="AlphaFoldDB" id="A0A2A5JUH6"/>
<evidence type="ECO:0000313" key="13">
    <source>
        <dbReference type="EMBL" id="PCK33060.1"/>
    </source>
</evidence>
<dbReference type="InterPro" id="IPR036942">
    <property type="entry name" value="Beta-barrel_TonB_sf"/>
</dbReference>
<evidence type="ECO:0000259" key="11">
    <source>
        <dbReference type="Pfam" id="PF00593"/>
    </source>
</evidence>
<evidence type="ECO:0000259" key="12">
    <source>
        <dbReference type="Pfam" id="PF07715"/>
    </source>
</evidence>
<evidence type="ECO:0000256" key="10">
    <source>
        <dbReference type="SAM" id="SignalP"/>
    </source>
</evidence>